<proteinExistence type="predicted"/>
<keyword evidence="3" id="KW-1185">Reference proteome</keyword>
<keyword evidence="1" id="KW-0472">Membrane</keyword>
<feature type="transmembrane region" description="Helical" evidence="1">
    <location>
        <begin position="12"/>
        <end position="31"/>
    </location>
</feature>
<evidence type="ECO:0000313" key="2">
    <source>
        <dbReference type="EMBL" id="AJP72360.1"/>
    </source>
</evidence>
<organism evidence="2 3">
    <name type="scientific">Sphingomonas hengshuiensis</name>
    <dbReference type="NCBI Taxonomy" id="1609977"/>
    <lineage>
        <taxon>Bacteria</taxon>
        <taxon>Pseudomonadati</taxon>
        <taxon>Pseudomonadota</taxon>
        <taxon>Alphaproteobacteria</taxon>
        <taxon>Sphingomonadales</taxon>
        <taxon>Sphingomonadaceae</taxon>
        <taxon>Sphingomonas</taxon>
    </lineage>
</organism>
<dbReference type="EMBL" id="CP010836">
    <property type="protein sequence ID" value="AJP72360.1"/>
    <property type="molecule type" value="Genomic_DNA"/>
</dbReference>
<gene>
    <name evidence="2" type="ORF">TS85_12055</name>
</gene>
<feature type="transmembrane region" description="Helical" evidence="1">
    <location>
        <begin position="43"/>
        <end position="60"/>
    </location>
</feature>
<sequence length="61" mass="6468">MGRGAMIDASLNPLMLSLVVAAIAVLVWGAVRTWRGGDRQKGGLMFACALVILGNLLIWTV</sequence>
<accession>A0A7U4J8T0</accession>
<dbReference type="Proteomes" id="UP000032300">
    <property type="component" value="Chromosome"/>
</dbReference>
<reference evidence="2 3" key="1">
    <citation type="journal article" date="2015" name="Int. J. Syst. Evol. Microbiol.">
        <title>Sphingomonas hengshuiensis sp. nov., isolated from lake wetland.</title>
        <authorList>
            <person name="Wei S."/>
            <person name="Wang T."/>
            <person name="Liu H."/>
            <person name="Zhang C."/>
            <person name="Guo J."/>
            <person name="Wang Q."/>
            <person name="Liang K."/>
            <person name="Zhang Z."/>
        </authorList>
    </citation>
    <scope>NUCLEOTIDE SEQUENCE [LARGE SCALE GENOMIC DNA]</scope>
    <source>
        <strain evidence="2 3">WHSC-8</strain>
    </source>
</reference>
<dbReference type="KEGG" id="sphi:TS85_12055"/>
<name>A0A7U4J8T0_9SPHN</name>
<reference evidence="2 3" key="2">
    <citation type="submission" date="2015-02" db="EMBL/GenBank/DDBJ databases">
        <title>The complete genome of Sphingomonas hengshuiensis sp. WHSC-8 isolated from soil of Hengshui Lake.</title>
        <authorList>
            <person name="Wei S."/>
            <person name="Guo J."/>
            <person name="Su C."/>
            <person name="Wu R."/>
            <person name="Zhang Z."/>
            <person name="Liang K."/>
            <person name="Li H."/>
            <person name="Wang T."/>
            <person name="Liu H."/>
            <person name="Zhang C."/>
            <person name="Li Z."/>
            <person name="Wang Q."/>
            <person name="Meng J."/>
        </authorList>
    </citation>
    <scope>NUCLEOTIDE SEQUENCE [LARGE SCALE GENOMIC DNA]</scope>
    <source>
        <strain evidence="2 3">WHSC-8</strain>
    </source>
</reference>
<keyword evidence="1" id="KW-1133">Transmembrane helix</keyword>
<evidence type="ECO:0000256" key="1">
    <source>
        <dbReference type="SAM" id="Phobius"/>
    </source>
</evidence>
<evidence type="ECO:0000313" key="3">
    <source>
        <dbReference type="Proteomes" id="UP000032300"/>
    </source>
</evidence>
<dbReference type="AlphaFoldDB" id="A0A7U4J8T0"/>
<protein>
    <submittedName>
        <fullName evidence="2">Membrane protein</fullName>
    </submittedName>
</protein>
<keyword evidence="1" id="KW-0812">Transmembrane</keyword>